<dbReference type="Proteomes" id="UP001164746">
    <property type="component" value="Chromosome 4"/>
</dbReference>
<keyword evidence="1" id="KW-0175">Coiled coil</keyword>
<accession>A0ABY7E474</accession>
<name>A0ABY7E474_MYAAR</name>
<organism evidence="2 3">
    <name type="scientific">Mya arenaria</name>
    <name type="common">Soft-shell clam</name>
    <dbReference type="NCBI Taxonomy" id="6604"/>
    <lineage>
        <taxon>Eukaryota</taxon>
        <taxon>Metazoa</taxon>
        <taxon>Spiralia</taxon>
        <taxon>Lophotrochozoa</taxon>
        <taxon>Mollusca</taxon>
        <taxon>Bivalvia</taxon>
        <taxon>Autobranchia</taxon>
        <taxon>Heteroconchia</taxon>
        <taxon>Euheterodonta</taxon>
        <taxon>Imparidentia</taxon>
        <taxon>Neoheterodontei</taxon>
        <taxon>Myida</taxon>
        <taxon>Myoidea</taxon>
        <taxon>Myidae</taxon>
        <taxon>Mya</taxon>
    </lineage>
</organism>
<evidence type="ECO:0000313" key="3">
    <source>
        <dbReference type="Proteomes" id="UP001164746"/>
    </source>
</evidence>
<reference evidence="2" key="1">
    <citation type="submission" date="2022-11" db="EMBL/GenBank/DDBJ databases">
        <title>Centuries of genome instability and evolution in soft-shell clam transmissible cancer (bioRxiv).</title>
        <authorList>
            <person name="Hart S.F.M."/>
            <person name="Yonemitsu M.A."/>
            <person name="Giersch R.M."/>
            <person name="Beal B.F."/>
            <person name="Arriagada G."/>
            <person name="Davis B.W."/>
            <person name="Ostrander E.A."/>
            <person name="Goff S.P."/>
            <person name="Metzger M.J."/>
        </authorList>
    </citation>
    <scope>NUCLEOTIDE SEQUENCE</scope>
    <source>
        <strain evidence="2">MELC-2E11</strain>
        <tissue evidence="2">Siphon/mantle</tissue>
    </source>
</reference>
<dbReference type="EMBL" id="CP111015">
    <property type="protein sequence ID" value="WAR03745.1"/>
    <property type="molecule type" value="Genomic_DNA"/>
</dbReference>
<evidence type="ECO:0000313" key="2">
    <source>
        <dbReference type="EMBL" id="WAR03745.1"/>
    </source>
</evidence>
<sequence length="107" mass="12355">MKTVPLKKRKLAAAESVASSYENDVISIEREKLNIETARLEIEEKRLDIEQQRLQIEQQRLQVESDILNTLLSKRRYSDQTASQLPGQYPGLERHIAGIEQYSSTLK</sequence>
<protein>
    <submittedName>
        <fullName evidence="2">Uncharacterized protein</fullName>
    </submittedName>
</protein>
<keyword evidence="3" id="KW-1185">Reference proteome</keyword>
<feature type="coiled-coil region" evidence="1">
    <location>
        <begin position="11"/>
        <end position="62"/>
    </location>
</feature>
<evidence type="ECO:0000256" key="1">
    <source>
        <dbReference type="SAM" id="Coils"/>
    </source>
</evidence>
<proteinExistence type="predicted"/>
<gene>
    <name evidence="2" type="ORF">MAR_010303</name>
</gene>